<dbReference type="EMBL" id="JAAOAQ010000275">
    <property type="protein sequence ID" value="KAF5557661.1"/>
    <property type="molecule type" value="Genomic_DNA"/>
</dbReference>
<reference evidence="2 3" key="1">
    <citation type="submission" date="2020-05" db="EMBL/GenBank/DDBJ databases">
        <title>Identification and distribution of gene clusters putatively required for synthesis of sphingolipid metabolism inhibitors in phylogenetically diverse species of the filamentous fungus Fusarium.</title>
        <authorList>
            <person name="Kim H.-S."/>
            <person name="Busman M."/>
            <person name="Brown D.W."/>
            <person name="Divon H."/>
            <person name="Uhlig S."/>
            <person name="Proctor R.H."/>
        </authorList>
    </citation>
    <scope>NUCLEOTIDE SEQUENCE [LARGE SCALE GENOMIC DNA]</scope>
    <source>
        <strain evidence="2 3">NRRL 13617</strain>
    </source>
</reference>
<sequence>MSQTSESELHRNASGEDIHRVHGLWLGLSMLYLIMSMLENLHPIPKGLTKSLGRPTAHLAIFEKLPSDIMNNILVQLDVKSFRDFRNANAKAHISTRDTYH</sequence>
<organism evidence="2 3">
    <name type="scientific">Fusarium phyllophilum</name>
    <dbReference type="NCBI Taxonomy" id="47803"/>
    <lineage>
        <taxon>Eukaryota</taxon>
        <taxon>Fungi</taxon>
        <taxon>Dikarya</taxon>
        <taxon>Ascomycota</taxon>
        <taxon>Pezizomycotina</taxon>
        <taxon>Sordariomycetes</taxon>
        <taxon>Hypocreomycetidae</taxon>
        <taxon>Hypocreales</taxon>
        <taxon>Nectriaceae</taxon>
        <taxon>Fusarium</taxon>
        <taxon>Fusarium fujikuroi species complex</taxon>
    </lineage>
</organism>
<dbReference type="Proteomes" id="UP000582016">
    <property type="component" value="Unassembled WGS sequence"/>
</dbReference>
<comment type="caution">
    <text evidence="2">The sequence shown here is derived from an EMBL/GenBank/DDBJ whole genome shotgun (WGS) entry which is preliminary data.</text>
</comment>
<feature type="transmembrane region" description="Helical" evidence="1">
    <location>
        <begin position="20"/>
        <end position="38"/>
    </location>
</feature>
<accession>A0A8H5N8P5</accession>
<dbReference type="OrthoDB" id="10475416at2759"/>
<keyword evidence="1" id="KW-0812">Transmembrane</keyword>
<keyword evidence="1" id="KW-1133">Transmembrane helix</keyword>
<keyword evidence="1" id="KW-0472">Membrane</keyword>
<dbReference type="AlphaFoldDB" id="A0A8H5N8P5"/>
<evidence type="ECO:0000313" key="2">
    <source>
        <dbReference type="EMBL" id="KAF5557661.1"/>
    </source>
</evidence>
<keyword evidence="3" id="KW-1185">Reference proteome</keyword>
<proteinExistence type="predicted"/>
<gene>
    <name evidence="2" type="ORF">FPHYL_7628</name>
</gene>
<name>A0A8H5N8P5_9HYPO</name>
<evidence type="ECO:0000256" key="1">
    <source>
        <dbReference type="SAM" id="Phobius"/>
    </source>
</evidence>
<evidence type="ECO:0008006" key="4">
    <source>
        <dbReference type="Google" id="ProtNLM"/>
    </source>
</evidence>
<protein>
    <recommendedName>
        <fullName evidence="4">F-box domain-containing protein</fullName>
    </recommendedName>
</protein>
<evidence type="ECO:0000313" key="3">
    <source>
        <dbReference type="Proteomes" id="UP000582016"/>
    </source>
</evidence>